<accession>A0A7G1KM74</accession>
<sequence length="118" mass="12311">MGFETPRTYGGRSHKIGGRSVGPTTRFTDRRRAGRPGRYRSMHVHGIRSASPMPILWVGAAVLGGVAVLLAVLTVILALTSGPPAADTRPTASSTAAPAPVRQAPPIAPAPCYPFQPC</sequence>
<name>A0A7G1KM74_9NOCA</name>
<reference evidence="3 4" key="1">
    <citation type="submission" date="2020-08" db="EMBL/GenBank/DDBJ databases">
        <title>Genome Sequencing of Nocardia wallacei strain FMUON74 and assembly.</title>
        <authorList>
            <person name="Toyokawa M."/>
            <person name="Uesaka K."/>
        </authorList>
    </citation>
    <scope>NUCLEOTIDE SEQUENCE [LARGE SCALE GENOMIC DNA]</scope>
    <source>
        <strain evidence="3 4">FMUON74</strain>
    </source>
</reference>
<dbReference type="RefSeq" id="WP_187683419.1">
    <property type="nucleotide sequence ID" value="NZ_AP023396.1"/>
</dbReference>
<evidence type="ECO:0000256" key="1">
    <source>
        <dbReference type="SAM" id="MobiDB-lite"/>
    </source>
</evidence>
<organism evidence="3 4">
    <name type="scientific">Nocardia wallacei</name>
    <dbReference type="NCBI Taxonomy" id="480035"/>
    <lineage>
        <taxon>Bacteria</taxon>
        <taxon>Bacillati</taxon>
        <taxon>Actinomycetota</taxon>
        <taxon>Actinomycetes</taxon>
        <taxon>Mycobacteriales</taxon>
        <taxon>Nocardiaceae</taxon>
        <taxon>Nocardia</taxon>
    </lineage>
</organism>
<feature type="compositionally biased region" description="Low complexity" evidence="1">
    <location>
        <begin position="82"/>
        <end position="100"/>
    </location>
</feature>
<proteinExistence type="predicted"/>
<keyword evidence="4" id="KW-1185">Reference proteome</keyword>
<keyword evidence="2" id="KW-1133">Transmembrane helix</keyword>
<evidence type="ECO:0000313" key="4">
    <source>
        <dbReference type="Proteomes" id="UP000516173"/>
    </source>
</evidence>
<evidence type="ECO:0000313" key="3">
    <source>
        <dbReference type="EMBL" id="BCK56337.1"/>
    </source>
</evidence>
<feature type="region of interest" description="Disordered" evidence="1">
    <location>
        <begin position="82"/>
        <end position="108"/>
    </location>
</feature>
<evidence type="ECO:0000256" key="2">
    <source>
        <dbReference type="SAM" id="Phobius"/>
    </source>
</evidence>
<keyword evidence="2" id="KW-0472">Membrane</keyword>
<keyword evidence="2" id="KW-0812">Transmembrane</keyword>
<protein>
    <submittedName>
        <fullName evidence="3">Uncharacterized protein</fullName>
    </submittedName>
</protein>
<feature type="region of interest" description="Disordered" evidence="1">
    <location>
        <begin position="1"/>
        <end position="36"/>
    </location>
</feature>
<gene>
    <name evidence="3" type="ORF">NWFMUON74_41090</name>
</gene>
<dbReference type="AlphaFoldDB" id="A0A7G1KM74"/>
<feature type="transmembrane region" description="Helical" evidence="2">
    <location>
        <begin position="55"/>
        <end position="79"/>
    </location>
</feature>
<dbReference type="GeneID" id="80348586"/>
<dbReference type="Proteomes" id="UP000516173">
    <property type="component" value="Chromosome"/>
</dbReference>
<dbReference type="EMBL" id="AP023396">
    <property type="protein sequence ID" value="BCK56337.1"/>
    <property type="molecule type" value="Genomic_DNA"/>
</dbReference>
<dbReference type="KEGG" id="nwl:NWFMUON74_41090"/>